<dbReference type="SMART" id="SM00028">
    <property type="entry name" value="TPR"/>
    <property type="match status" value="3"/>
</dbReference>
<sequence>MPSIRAKLREIQEKVSIYLSVNRFGAAEKLLHESIEELGALSNLHNLLGLTFHRQSKFGLAIQQFQKALELNPKFIEAGLNLTILYCDLGLYQQGEQQYQNLNQTFASGSRQLPSLFLGRLANLHCQTAEYYEKAGLRVEAIKEYEKALSIFPSMPDKIYSLASLEYEVGHLEKAKARLREFSGKFAPNTNVYNLLGLIHYREGDYTNAHNYWTKSQEINTEDRISRSLIRCLREAPPQAPKA</sequence>
<evidence type="ECO:0000313" key="5">
    <source>
        <dbReference type="Proteomes" id="UP000192907"/>
    </source>
</evidence>
<feature type="repeat" description="TPR" evidence="3">
    <location>
        <begin position="122"/>
        <end position="155"/>
    </location>
</feature>
<dbReference type="OrthoDB" id="5379667at2"/>
<dbReference type="InterPro" id="IPR019734">
    <property type="entry name" value="TPR_rpt"/>
</dbReference>
<reference evidence="5" key="1">
    <citation type="submission" date="2017-04" db="EMBL/GenBank/DDBJ databases">
        <authorList>
            <person name="Varghese N."/>
            <person name="Submissions S."/>
        </authorList>
    </citation>
    <scope>NUCLEOTIDE SEQUENCE [LARGE SCALE GENOMIC DNA]</scope>
    <source>
        <strain evidence="5">RKEM611</strain>
    </source>
</reference>
<name>A0A1Y6B649_9BACT</name>
<protein>
    <submittedName>
        <fullName evidence="4">Tfp pilus assembly protein PilF</fullName>
    </submittedName>
</protein>
<dbReference type="RefSeq" id="WP_132314571.1">
    <property type="nucleotide sequence ID" value="NZ_FWZT01000001.1"/>
</dbReference>
<dbReference type="Gene3D" id="1.25.40.10">
    <property type="entry name" value="Tetratricopeptide repeat domain"/>
    <property type="match status" value="2"/>
</dbReference>
<dbReference type="EMBL" id="FWZT01000001">
    <property type="protein sequence ID" value="SME89869.1"/>
    <property type="molecule type" value="Genomic_DNA"/>
</dbReference>
<evidence type="ECO:0000256" key="1">
    <source>
        <dbReference type="ARBA" id="ARBA00022737"/>
    </source>
</evidence>
<evidence type="ECO:0000256" key="3">
    <source>
        <dbReference type="PROSITE-ProRule" id="PRU00339"/>
    </source>
</evidence>
<dbReference type="AlphaFoldDB" id="A0A1Y6B649"/>
<dbReference type="PANTHER" id="PTHR45586:SF1">
    <property type="entry name" value="LIPOPOLYSACCHARIDE ASSEMBLY PROTEIN B"/>
    <property type="match status" value="1"/>
</dbReference>
<dbReference type="Proteomes" id="UP000192907">
    <property type="component" value="Unassembled WGS sequence"/>
</dbReference>
<evidence type="ECO:0000313" key="4">
    <source>
        <dbReference type="EMBL" id="SME89869.1"/>
    </source>
</evidence>
<evidence type="ECO:0000256" key="2">
    <source>
        <dbReference type="ARBA" id="ARBA00022803"/>
    </source>
</evidence>
<dbReference type="InterPro" id="IPR011990">
    <property type="entry name" value="TPR-like_helical_dom_sf"/>
</dbReference>
<dbReference type="InterPro" id="IPR051012">
    <property type="entry name" value="CellSynth/LPSAsmb/PSIAsmb"/>
</dbReference>
<dbReference type="SUPFAM" id="SSF48452">
    <property type="entry name" value="TPR-like"/>
    <property type="match status" value="1"/>
</dbReference>
<keyword evidence="1" id="KW-0677">Repeat</keyword>
<keyword evidence="5" id="KW-1185">Reference proteome</keyword>
<dbReference type="Pfam" id="PF00515">
    <property type="entry name" value="TPR_1"/>
    <property type="match status" value="1"/>
</dbReference>
<dbReference type="STRING" id="1513793.SAMN06296036_101309"/>
<organism evidence="4 5">
    <name type="scientific">Pseudobacteriovorax antillogorgiicola</name>
    <dbReference type="NCBI Taxonomy" id="1513793"/>
    <lineage>
        <taxon>Bacteria</taxon>
        <taxon>Pseudomonadati</taxon>
        <taxon>Bdellovibrionota</taxon>
        <taxon>Oligoflexia</taxon>
        <taxon>Oligoflexales</taxon>
        <taxon>Pseudobacteriovoracaceae</taxon>
        <taxon>Pseudobacteriovorax</taxon>
    </lineage>
</organism>
<keyword evidence="2 3" id="KW-0802">TPR repeat</keyword>
<gene>
    <name evidence="4" type="ORF">SAMN06296036_101309</name>
</gene>
<accession>A0A1Y6B649</accession>
<feature type="repeat" description="TPR" evidence="3">
    <location>
        <begin position="190"/>
        <end position="223"/>
    </location>
</feature>
<dbReference type="PROSITE" id="PS50005">
    <property type="entry name" value="TPR"/>
    <property type="match status" value="3"/>
</dbReference>
<proteinExistence type="predicted"/>
<feature type="repeat" description="TPR" evidence="3">
    <location>
        <begin position="42"/>
        <end position="75"/>
    </location>
</feature>
<dbReference type="PANTHER" id="PTHR45586">
    <property type="entry name" value="TPR REPEAT-CONTAINING PROTEIN PA4667"/>
    <property type="match status" value="1"/>
</dbReference>
<dbReference type="Pfam" id="PF13432">
    <property type="entry name" value="TPR_16"/>
    <property type="match status" value="1"/>
</dbReference>